<dbReference type="PROSITE" id="PS50977">
    <property type="entry name" value="HTH_TETR_2"/>
    <property type="match status" value="1"/>
</dbReference>
<gene>
    <name evidence="7" type="ordered locus">Bcen_4420</name>
</gene>
<feature type="domain" description="HTH tetR-type" evidence="6">
    <location>
        <begin position="14"/>
        <end position="74"/>
    </location>
</feature>
<dbReference type="Pfam" id="PF00440">
    <property type="entry name" value="TetR_N"/>
    <property type="match status" value="1"/>
</dbReference>
<dbReference type="SUPFAM" id="SSF48498">
    <property type="entry name" value="Tetracyclin repressor-like, C-terminal domain"/>
    <property type="match status" value="1"/>
</dbReference>
<dbReference type="Pfam" id="PF16925">
    <property type="entry name" value="TetR_C_13"/>
    <property type="match status" value="1"/>
</dbReference>
<dbReference type="InterPro" id="IPR001647">
    <property type="entry name" value="HTH_TetR"/>
</dbReference>
<keyword evidence="1" id="KW-0678">Repressor</keyword>
<feature type="DNA-binding region" description="H-T-H motif" evidence="5">
    <location>
        <begin position="37"/>
        <end position="56"/>
    </location>
</feature>
<keyword evidence="2" id="KW-0805">Transcription regulation</keyword>
<dbReference type="Gene3D" id="1.10.10.60">
    <property type="entry name" value="Homeodomain-like"/>
    <property type="match status" value="1"/>
</dbReference>
<keyword evidence="3 5" id="KW-0238">DNA-binding</keyword>
<protein>
    <submittedName>
        <fullName evidence="7">Transcriptional regulator, TetR family</fullName>
    </submittedName>
</protein>
<organism evidence="7">
    <name type="scientific">Burkholderia orbicola (strain AU 1054)</name>
    <dbReference type="NCBI Taxonomy" id="331271"/>
    <lineage>
        <taxon>Bacteria</taxon>
        <taxon>Pseudomonadati</taxon>
        <taxon>Pseudomonadota</taxon>
        <taxon>Betaproteobacteria</taxon>
        <taxon>Burkholderiales</taxon>
        <taxon>Burkholderiaceae</taxon>
        <taxon>Burkholderia</taxon>
        <taxon>Burkholderia cepacia complex</taxon>
        <taxon>Burkholderia orbicola</taxon>
    </lineage>
</organism>
<dbReference type="PROSITE" id="PS01081">
    <property type="entry name" value="HTH_TETR_1"/>
    <property type="match status" value="1"/>
</dbReference>
<evidence type="ECO:0000259" key="6">
    <source>
        <dbReference type="PROSITE" id="PS50977"/>
    </source>
</evidence>
<evidence type="ECO:0000256" key="5">
    <source>
        <dbReference type="PROSITE-ProRule" id="PRU00335"/>
    </source>
</evidence>
<dbReference type="PANTHER" id="PTHR47506">
    <property type="entry name" value="TRANSCRIPTIONAL REGULATORY PROTEIN"/>
    <property type="match status" value="1"/>
</dbReference>
<evidence type="ECO:0000256" key="3">
    <source>
        <dbReference type="ARBA" id="ARBA00023125"/>
    </source>
</evidence>
<dbReference type="AlphaFoldDB" id="A0A0H2XXR8"/>
<name>A0A0H2XXR8_BURO1</name>
<evidence type="ECO:0000256" key="2">
    <source>
        <dbReference type="ARBA" id="ARBA00023015"/>
    </source>
</evidence>
<dbReference type="GO" id="GO:0003677">
    <property type="term" value="F:DNA binding"/>
    <property type="evidence" value="ECO:0007669"/>
    <property type="project" value="UniProtKB-UniRule"/>
</dbReference>
<accession>A0A0H2XXR8</accession>
<evidence type="ECO:0000256" key="1">
    <source>
        <dbReference type="ARBA" id="ARBA00022491"/>
    </source>
</evidence>
<dbReference type="InterPro" id="IPR023772">
    <property type="entry name" value="DNA-bd_HTH_TetR-type_CS"/>
</dbReference>
<dbReference type="PANTHER" id="PTHR47506:SF10">
    <property type="entry name" value="TRANSCRIPTIONAL REGULATORY PROTEIN"/>
    <property type="match status" value="1"/>
</dbReference>
<sequence>MATKIAANVGRPREFDMDDALDGFIRVFRERGYHATSIGDLSRETGLTAGSLYKAFADKNAIFVAALNRYIDRRVSELNVILADEKSGRDKVRALLRFYADVSHGDEGRKGCLVVAGAIVLSTLDSEIAGIVHKSMQRIERLLRDLIKQGQADGSVDAALNAQAASSCLFAMVQGLRVVGKLGQSRSDMSMLVDEAMRLLD</sequence>
<dbReference type="Gene3D" id="1.10.357.10">
    <property type="entry name" value="Tetracycline Repressor, domain 2"/>
    <property type="match status" value="1"/>
</dbReference>
<dbReference type="InterPro" id="IPR036271">
    <property type="entry name" value="Tet_transcr_reg_TetR-rel_C_sf"/>
</dbReference>
<dbReference type="InterPro" id="IPR009057">
    <property type="entry name" value="Homeodomain-like_sf"/>
</dbReference>
<keyword evidence="4" id="KW-0804">Transcription</keyword>
<proteinExistence type="predicted"/>
<dbReference type="EMBL" id="CP000379">
    <property type="protein sequence ID" value="ABF79302.1"/>
    <property type="molecule type" value="Genomic_DNA"/>
</dbReference>
<evidence type="ECO:0000313" key="7">
    <source>
        <dbReference type="EMBL" id="ABF79302.1"/>
    </source>
</evidence>
<dbReference type="SUPFAM" id="SSF46689">
    <property type="entry name" value="Homeodomain-like"/>
    <property type="match status" value="1"/>
</dbReference>
<evidence type="ECO:0000256" key="4">
    <source>
        <dbReference type="ARBA" id="ARBA00023163"/>
    </source>
</evidence>
<dbReference type="InterPro" id="IPR011075">
    <property type="entry name" value="TetR_C"/>
</dbReference>
<dbReference type="HOGENOM" id="CLU_069356_28_0_4"/>
<reference evidence="7" key="1">
    <citation type="submission" date="2006-05" db="EMBL/GenBank/DDBJ databases">
        <title>Complete sequence of chromosome 2 of Burkholderia cenocepacia AU 1054.</title>
        <authorList>
            <consortium name="US DOE Joint Genome Institute"/>
            <person name="Copeland A."/>
            <person name="Lucas S."/>
            <person name="Lapidus A."/>
            <person name="Barry K."/>
            <person name="Detter J.C."/>
            <person name="Glavina del Rio T."/>
            <person name="Hammon N."/>
            <person name="Israni S."/>
            <person name="Dalin E."/>
            <person name="Tice H."/>
            <person name="Pitluck S."/>
            <person name="Chain P."/>
            <person name="Malfatti S."/>
            <person name="Shin M."/>
            <person name="Vergez L."/>
            <person name="Schmutz J."/>
            <person name="Larimer F."/>
            <person name="Land M."/>
            <person name="Hauser L."/>
            <person name="Kyrpides N."/>
            <person name="Lykidis A."/>
            <person name="LiPuma J.J."/>
            <person name="Konstantinidis K."/>
            <person name="Tiedje J.M."/>
            <person name="Richardson P."/>
        </authorList>
    </citation>
    <scope>NUCLEOTIDE SEQUENCE [LARGE SCALE GENOMIC DNA]</scope>
    <source>
        <strain evidence="7">AU 1054</strain>
    </source>
</reference>